<keyword evidence="3" id="KW-1185">Reference proteome</keyword>
<sequence length="270" mass="31067">MDRLLNSCEQLQHLELDNCDTGDEPVLKTNIPNSKISYLKLCSCLFEKVEFLCLPKLSELHYELSYSLNTPFSLGIVPCLEEVRLVCKMASYQSGYNLSELLHGTKEIHALTLDFEGEKVWMLPEGQKLHSLFQNLSKLFIHGIYAKFGLSWTITVLEAAPFIKTFGIKVCDHVCTEKNRRLYAKRINPWQKNNKLNSSRHLNLTRLEFGGFMAVKKHLQFVRAVMDYASSLETILLEDKDPCEYCDEVNSNRPILRQVPSFQKINASKK</sequence>
<reference evidence="2" key="1">
    <citation type="submission" date="2019-03" db="EMBL/GenBank/DDBJ databases">
        <title>WGS assembly of Setaria viridis.</title>
        <authorList>
            <person name="Huang P."/>
            <person name="Jenkins J."/>
            <person name="Grimwood J."/>
            <person name="Barry K."/>
            <person name="Healey A."/>
            <person name="Mamidi S."/>
            <person name="Sreedasyam A."/>
            <person name="Shu S."/>
            <person name="Feldman M."/>
            <person name="Wu J."/>
            <person name="Yu Y."/>
            <person name="Chen C."/>
            <person name="Johnson J."/>
            <person name="Rokhsar D."/>
            <person name="Baxter I."/>
            <person name="Schmutz J."/>
            <person name="Brutnell T."/>
            <person name="Kellogg E."/>
        </authorList>
    </citation>
    <scope>NUCLEOTIDE SEQUENCE [LARGE SCALE GENOMIC DNA]</scope>
</reference>
<evidence type="ECO:0000313" key="2">
    <source>
        <dbReference type="EMBL" id="TKV97576.1"/>
    </source>
</evidence>
<protein>
    <recommendedName>
        <fullName evidence="1">At1g61320/AtMIF1 LRR domain-containing protein</fullName>
    </recommendedName>
</protein>
<proteinExistence type="predicted"/>
<evidence type="ECO:0000313" key="3">
    <source>
        <dbReference type="Proteomes" id="UP000298652"/>
    </source>
</evidence>
<dbReference type="EMBL" id="CM016560">
    <property type="protein sequence ID" value="TKV97576.1"/>
    <property type="molecule type" value="Genomic_DNA"/>
</dbReference>
<dbReference type="Gramene" id="TKV97576">
    <property type="protein sequence ID" value="TKV97576"/>
    <property type="gene ID" value="SEVIR_9G503600v2"/>
</dbReference>
<dbReference type="AlphaFoldDB" id="A0A4U6TJP2"/>
<evidence type="ECO:0000259" key="1">
    <source>
        <dbReference type="Pfam" id="PF23622"/>
    </source>
</evidence>
<dbReference type="OMA" id="CMELHYL"/>
<gene>
    <name evidence="2" type="ORF">SEVIR_9G503600v2</name>
</gene>
<dbReference type="Pfam" id="PF23622">
    <property type="entry name" value="LRR_At1g61320_AtMIF1"/>
    <property type="match status" value="1"/>
</dbReference>
<dbReference type="PANTHER" id="PTHR35545:SF28">
    <property type="entry name" value="OS07G0645701 PROTEIN"/>
    <property type="match status" value="1"/>
</dbReference>
<dbReference type="InterPro" id="IPR055357">
    <property type="entry name" value="LRR_At1g61320_AtMIF1"/>
</dbReference>
<dbReference type="PANTHER" id="PTHR35545">
    <property type="entry name" value="F-BOX DOMAIN-CONTAINING PROTEIN"/>
    <property type="match status" value="1"/>
</dbReference>
<feature type="domain" description="At1g61320/AtMIF1 LRR" evidence="1">
    <location>
        <begin position="3"/>
        <end position="249"/>
    </location>
</feature>
<name>A0A4U6TJP2_SETVI</name>
<organism evidence="2 3">
    <name type="scientific">Setaria viridis</name>
    <name type="common">Green bristlegrass</name>
    <name type="synonym">Setaria italica subsp. viridis</name>
    <dbReference type="NCBI Taxonomy" id="4556"/>
    <lineage>
        <taxon>Eukaryota</taxon>
        <taxon>Viridiplantae</taxon>
        <taxon>Streptophyta</taxon>
        <taxon>Embryophyta</taxon>
        <taxon>Tracheophyta</taxon>
        <taxon>Spermatophyta</taxon>
        <taxon>Magnoliopsida</taxon>
        <taxon>Liliopsida</taxon>
        <taxon>Poales</taxon>
        <taxon>Poaceae</taxon>
        <taxon>PACMAD clade</taxon>
        <taxon>Panicoideae</taxon>
        <taxon>Panicodae</taxon>
        <taxon>Paniceae</taxon>
        <taxon>Cenchrinae</taxon>
        <taxon>Setaria</taxon>
    </lineage>
</organism>
<accession>A0A4U6TJP2</accession>
<dbReference type="Proteomes" id="UP000298652">
    <property type="component" value="Chromosome 9"/>
</dbReference>